<evidence type="ECO:0000313" key="3">
    <source>
        <dbReference type="Proteomes" id="UP000003688"/>
    </source>
</evidence>
<dbReference type="InterPro" id="IPR008928">
    <property type="entry name" value="6-hairpin_glycosidase_sf"/>
</dbReference>
<reference evidence="2 3" key="1">
    <citation type="journal article" date="2011" name="J. Bacteriol.">
        <title>Genome sequence of 'Pedosphaera parvula' Ellin514, an aerobic Verrucomicrobial isolate from pasture soil.</title>
        <authorList>
            <person name="Kant R."/>
            <person name="van Passel M.W."/>
            <person name="Sangwan P."/>
            <person name="Palva A."/>
            <person name="Lucas S."/>
            <person name="Copeland A."/>
            <person name="Lapidus A."/>
            <person name="Glavina Del Rio T."/>
            <person name="Dalin E."/>
            <person name="Tice H."/>
            <person name="Bruce D."/>
            <person name="Goodwin L."/>
            <person name="Pitluck S."/>
            <person name="Chertkov O."/>
            <person name="Larimer F.W."/>
            <person name="Land M.L."/>
            <person name="Hauser L."/>
            <person name="Brettin T.S."/>
            <person name="Detter J.C."/>
            <person name="Han S."/>
            <person name="de Vos W.M."/>
            <person name="Janssen P.H."/>
            <person name="Smidt H."/>
        </authorList>
    </citation>
    <scope>NUCLEOTIDE SEQUENCE [LARGE SCALE GENOMIC DNA]</scope>
    <source>
        <strain evidence="2 3">Ellin514</strain>
    </source>
</reference>
<dbReference type="EMBL" id="ABOX02000039">
    <property type="protein sequence ID" value="EEF58671.1"/>
    <property type="molecule type" value="Genomic_DNA"/>
</dbReference>
<dbReference type="GO" id="GO:0005975">
    <property type="term" value="P:carbohydrate metabolic process"/>
    <property type="evidence" value="ECO:0007669"/>
    <property type="project" value="InterPro"/>
</dbReference>
<dbReference type="AlphaFoldDB" id="B9XNB8"/>
<name>B9XNB8_PEDPL</name>
<keyword evidence="3" id="KW-1185">Reference proteome</keyword>
<organism evidence="2 3">
    <name type="scientific">Pedosphaera parvula (strain Ellin514)</name>
    <dbReference type="NCBI Taxonomy" id="320771"/>
    <lineage>
        <taxon>Bacteria</taxon>
        <taxon>Pseudomonadati</taxon>
        <taxon>Verrucomicrobiota</taxon>
        <taxon>Pedosphaerae</taxon>
        <taxon>Pedosphaerales</taxon>
        <taxon>Pedosphaeraceae</taxon>
        <taxon>Pedosphaera</taxon>
    </lineage>
</organism>
<dbReference type="InterPro" id="IPR012341">
    <property type="entry name" value="6hp_glycosidase-like_sf"/>
</dbReference>
<comment type="caution">
    <text evidence="2">The sequence shown here is derived from an EMBL/GenBank/DDBJ whole genome shotgun (WGS) entry which is preliminary data.</text>
</comment>
<dbReference type="InterPro" id="IPR054491">
    <property type="entry name" value="MGH1-like_GH"/>
</dbReference>
<dbReference type="SUPFAM" id="SSF48208">
    <property type="entry name" value="Six-hairpin glycosidases"/>
    <property type="match status" value="1"/>
</dbReference>
<dbReference type="STRING" id="320771.Cflav_PD1572"/>
<evidence type="ECO:0000313" key="2">
    <source>
        <dbReference type="EMBL" id="EEF58671.1"/>
    </source>
</evidence>
<sequence length="442" mass="49499">MIKKRLFPQAFPWYSAPFGRDACITSIQTLSLNPQIGVDTLRFLARYQGRREDSFTEEQPGKIMHELRRGELARSGEIPHVPYYGTIDATPLWLILLHETWQWTGDLHLVRELMPNAERALEWMDRYGDMDGDGLIEYSGTSRKGLNNQGWKDSGDGVPFPDATLPQPPIALVEVQGYAYDALRRTAELYSALGNEPLFRGLKKKAEDLREKIIQAFWIENLGMFALALDGKKQIVPTITSNAGHLLWSGVPDAEQAGKVVKHLLSPDMFSGWGIRTLSSSHRVYNPMSYHNGSVWPHDNSIIIAGLTRYGFSHAAVPVVRGMYDAAIHGESQRLPELFCGMSRTQATHPVWYPVSCSPQAWASGAMFLFMQTMLGIKAEAPANVLHVRNPVLPDFLDELTISNLSVGHSKISLHFKRHGDRTLSNLLSVSGDPIQIRIELT</sequence>
<dbReference type="Gene3D" id="1.50.10.10">
    <property type="match status" value="1"/>
</dbReference>
<proteinExistence type="predicted"/>
<dbReference type="Pfam" id="PF22422">
    <property type="entry name" value="MGH1-like_GH"/>
    <property type="match status" value="1"/>
</dbReference>
<gene>
    <name evidence="2" type="ORF">Cflav_PD1572</name>
</gene>
<evidence type="ECO:0000259" key="1">
    <source>
        <dbReference type="Pfam" id="PF22422"/>
    </source>
</evidence>
<dbReference type="Proteomes" id="UP000003688">
    <property type="component" value="Unassembled WGS sequence"/>
</dbReference>
<accession>B9XNB8</accession>
<feature type="domain" description="Mannosylglycerate hydrolase MGH1-like glycoside hydrolase" evidence="1">
    <location>
        <begin position="21"/>
        <end position="324"/>
    </location>
</feature>
<protein>
    <submittedName>
        <fullName evidence="2">Amylo-alpha-16-glucosidase</fullName>
    </submittedName>
</protein>